<dbReference type="Gene3D" id="2.60.120.260">
    <property type="entry name" value="Galactose-binding domain-like"/>
    <property type="match status" value="1"/>
</dbReference>
<reference evidence="3" key="1">
    <citation type="journal article" date="2019" name="Int. J. Syst. Evol. Microbiol.">
        <title>The Global Catalogue of Microorganisms (GCM) 10K type strain sequencing project: providing services to taxonomists for standard genome sequencing and annotation.</title>
        <authorList>
            <consortium name="The Broad Institute Genomics Platform"/>
            <consortium name="The Broad Institute Genome Sequencing Center for Infectious Disease"/>
            <person name="Wu L."/>
            <person name="Ma J."/>
        </authorList>
    </citation>
    <scope>NUCLEOTIDE SEQUENCE [LARGE SCALE GENOMIC DNA]</scope>
    <source>
        <strain evidence="3">JCM 16923</strain>
    </source>
</reference>
<feature type="compositionally biased region" description="Gly residues" evidence="1">
    <location>
        <begin position="642"/>
        <end position="659"/>
    </location>
</feature>
<organism evidence="2 3">
    <name type="scientific">Gordonia caeni</name>
    <dbReference type="NCBI Taxonomy" id="1007097"/>
    <lineage>
        <taxon>Bacteria</taxon>
        <taxon>Bacillati</taxon>
        <taxon>Actinomycetota</taxon>
        <taxon>Actinomycetes</taxon>
        <taxon>Mycobacteriales</taxon>
        <taxon>Gordoniaceae</taxon>
        <taxon>Gordonia</taxon>
    </lineage>
</organism>
<feature type="compositionally biased region" description="Gly residues" evidence="1">
    <location>
        <begin position="623"/>
        <end position="633"/>
    </location>
</feature>
<comment type="caution">
    <text evidence="2">The sequence shown here is derived from an EMBL/GenBank/DDBJ whole genome shotgun (WGS) entry which is preliminary data.</text>
</comment>
<name>A0ABP7PBX9_9ACTN</name>
<dbReference type="EMBL" id="BAAAZW010000006">
    <property type="protein sequence ID" value="GAA3963170.1"/>
    <property type="molecule type" value="Genomic_DNA"/>
</dbReference>
<evidence type="ECO:0000313" key="3">
    <source>
        <dbReference type="Proteomes" id="UP001418444"/>
    </source>
</evidence>
<evidence type="ECO:0008006" key="4">
    <source>
        <dbReference type="Google" id="ProtNLM"/>
    </source>
</evidence>
<dbReference type="RefSeq" id="WP_344784073.1">
    <property type="nucleotide sequence ID" value="NZ_BAAAZW010000006.1"/>
</dbReference>
<gene>
    <name evidence="2" type="ORF">GCM10022231_24310</name>
</gene>
<feature type="compositionally biased region" description="Gly residues" evidence="1">
    <location>
        <begin position="584"/>
        <end position="616"/>
    </location>
</feature>
<proteinExistence type="predicted"/>
<protein>
    <recommendedName>
        <fullName evidence="4">Minor tail protein</fullName>
    </recommendedName>
</protein>
<feature type="compositionally biased region" description="Gly residues" evidence="1">
    <location>
        <begin position="505"/>
        <end position="523"/>
    </location>
</feature>
<feature type="region of interest" description="Disordered" evidence="1">
    <location>
        <begin position="672"/>
        <end position="725"/>
    </location>
</feature>
<accession>A0ABP7PBX9</accession>
<sequence>MAPRYPGRKPTVQLLDQLNLREELLNALIVAPLSRLIAPLLGLSPADFDTVEEIEGALDEWAGKLGVDLAGLRDALAGSYSGTDPVLSAIQQVAAGFRSVLSGGPLINFGQLTGAAVNLLPSGSFDTGDTVLEGEGWAHDPDVGRGAAGSARFVGTGNAGLLFSPTPGEVEPGKAYPASCWVSWDGVIAAGPAFTPFVRWSDAAGGVLSETALPAITSPPASSSWVELAAEVTAPASARWAHLAFQVESGVLGSVWWDDAAILAAQTSLPQAVIAGLTDALAQLGADVQAALAWIKDLIEKLTGQARASLAEAIADALAFGNQLKTILSGGTVSTPLPNLAGAVVGTVQTMVAQIAAIASGDAVTPINSVVQSFKDGWAGLSALTSGVEAWIQDLIDAILRAIRKVPVVGGSLADIIAEVGGLDTRTTQAKDTADAVQAGIVEGWTGGSTSGVDLDVYDTMGAIRALVGGDGYTRVNVTSTQTWTKPTGTTEVIVVGIAAGQNGGNGGNGGGNGGAGGNGGGHKVQALDPDGFTSLGVVVGTNGAATQFRQNGMGGPVLMEAIVGAPGAMATQFGYTGSQSAAGAGGGGGGGGATTNGTPGAGGSGVGGSGAGGPGQQTSGAGASGGHGGHGVGSAAAQAGGQVGGGSTNGPGGNPGGGVPVAAIPCGGGGGSGGGGGGAPSIGNSRNGGNGGAGGFPGGGGGGGGGGGSGTPSGSGGSGGAGGAGLAIIFYR</sequence>
<dbReference type="PRINTS" id="PR01228">
    <property type="entry name" value="EGGSHELL"/>
</dbReference>
<dbReference type="Proteomes" id="UP001418444">
    <property type="component" value="Unassembled WGS sequence"/>
</dbReference>
<keyword evidence="3" id="KW-1185">Reference proteome</keyword>
<feature type="region of interest" description="Disordered" evidence="1">
    <location>
        <begin position="582"/>
        <end position="659"/>
    </location>
</feature>
<evidence type="ECO:0000313" key="2">
    <source>
        <dbReference type="EMBL" id="GAA3963170.1"/>
    </source>
</evidence>
<feature type="region of interest" description="Disordered" evidence="1">
    <location>
        <begin position="505"/>
        <end position="528"/>
    </location>
</feature>
<evidence type="ECO:0000256" key="1">
    <source>
        <dbReference type="SAM" id="MobiDB-lite"/>
    </source>
</evidence>